<evidence type="ECO:0000256" key="10">
    <source>
        <dbReference type="ARBA" id="ARBA00047287"/>
    </source>
</evidence>
<keyword evidence="6" id="KW-0560">Oxidoreductase</keyword>
<reference evidence="16 17" key="1">
    <citation type="journal article" date="2024" name="Science">
        <title>Giant polyketide synthase enzymes in the biosynthesis of giant marine polyether toxins.</title>
        <authorList>
            <person name="Fallon T.R."/>
            <person name="Shende V.V."/>
            <person name="Wierzbicki I.H."/>
            <person name="Pendleton A.L."/>
            <person name="Watervoot N.F."/>
            <person name="Auber R.P."/>
            <person name="Gonzalez D.J."/>
            <person name="Wisecaver J.H."/>
            <person name="Moore B.S."/>
        </authorList>
    </citation>
    <scope>NUCLEOTIDE SEQUENCE [LARGE SCALE GENOMIC DNA]</scope>
    <source>
        <strain evidence="16 17">12B1</strain>
    </source>
</reference>
<dbReference type="PANTHER" id="PTHR11082:SF5">
    <property type="entry name" value="TRNA-DIHYDROURIDINE(16_17) SYNTHASE [NAD(P)(+)]-LIKE"/>
    <property type="match status" value="1"/>
</dbReference>
<evidence type="ECO:0000256" key="7">
    <source>
        <dbReference type="ARBA" id="ARBA00023027"/>
    </source>
</evidence>
<dbReference type="PROSITE" id="PS01136">
    <property type="entry name" value="UPF0034"/>
    <property type="match status" value="1"/>
</dbReference>
<evidence type="ECO:0000256" key="9">
    <source>
        <dbReference type="ARBA" id="ARBA00038890"/>
    </source>
</evidence>
<evidence type="ECO:0000256" key="11">
    <source>
        <dbReference type="ARBA" id="ARBA00047652"/>
    </source>
</evidence>
<dbReference type="Proteomes" id="UP001515480">
    <property type="component" value="Unassembled WGS sequence"/>
</dbReference>
<dbReference type="SUPFAM" id="SSF51395">
    <property type="entry name" value="FMN-linked oxidoreductases"/>
    <property type="match status" value="1"/>
</dbReference>
<evidence type="ECO:0000256" key="5">
    <source>
        <dbReference type="ARBA" id="ARBA00022857"/>
    </source>
</evidence>
<accession>A0AB34JBB2</accession>
<comment type="catalytic activity">
    <reaction evidence="10">
        <text>5,6-dihydrouridine(17) in tRNA + NAD(+) = uridine(17) in tRNA + NADH + H(+)</text>
        <dbReference type="Rhea" id="RHEA:53372"/>
        <dbReference type="Rhea" id="RHEA-COMP:13541"/>
        <dbReference type="Rhea" id="RHEA-COMP:13542"/>
        <dbReference type="ChEBI" id="CHEBI:15378"/>
        <dbReference type="ChEBI" id="CHEBI:57540"/>
        <dbReference type="ChEBI" id="CHEBI:57945"/>
        <dbReference type="ChEBI" id="CHEBI:65315"/>
        <dbReference type="ChEBI" id="CHEBI:74443"/>
        <dbReference type="EC" id="1.3.1.88"/>
    </reaction>
    <physiologicalReaction direction="right-to-left" evidence="10">
        <dbReference type="Rhea" id="RHEA:53374"/>
    </physiologicalReaction>
</comment>
<evidence type="ECO:0000259" key="15">
    <source>
        <dbReference type="Pfam" id="PF01207"/>
    </source>
</evidence>
<evidence type="ECO:0000313" key="17">
    <source>
        <dbReference type="Proteomes" id="UP001515480"/>
    </source>
</evidence>
<evidence type="ECO:0000256" key="13">
    <source>
        <dbReference type="ARBA" id="ARBA00049467"/>
    </source>
</evidence>
<keyword evidence="3" id="KW-0288">FMN</keyword>
<comment type="caution">
    <text evidence="16">The sequence shown here is derived from an EMBL/GenBank/DDBJ whole genome shotgun (WGS) entry which is preliminary data.</text>
</comment>
<dbReference type="CDD" id="cd02801">
    <property type="entry name" value="DUS_like_FMN"/>
    <property type="match status" value="1"/>
</dbReference>
<keyword evidence="4" id="KW-0819">tRNA processing</keyword>
<keyword evidence="2" id="KW-0285">Flavoprotein</keyword>
<name>A0AB34JBB2_PRYPA</name>
<evidence type="ECO:0000256" key="14">
    <source>
        <dbReference type="SAM" id="MobiDB-lite"/>
    </source>
</evidence>
<dbReference type="EMBL" id="JBGBPQ010000010">
    <property type="protein sequence ID" value="KAL1518846.1"/>
    <property type="molecule type" value="Genomic_DNA"/>
</dbReference>
<sequence>MGSKRHLREEAPSLAKKTKSATKCDSPAVPKSAQTRPLPPHKYILAPMVGGSELAFRLLCRRYATPQLLCYTPMMDSGRFVADAAYRNEIFQTSAADRPLVAHFSGNQPDVMLAAARLVQPKVDAVDLNLGCPQRIAHSGHFGSFLLDHADRPLVLEIVRTLASNLSVPVFCKIRLLETTQKTIELCASLRDAGAALIAIHARHRVNLVGRSGPGARDGPALLEEVSAVKQAVTGVPIIANGNVQCWQDVLANLSTTGADGIMSAEGLLDDPTLFLPTRELDHKKRRCSVPDCTADPDPTSDGSAVRTEELKEIKKLEKKLRQIKALEARVNAPLNPEETAKVEQKKKVKKALKRLRASAEDTMLEGSNRGITPASSRDALPSTGEKGPRKAPQPAKLALEYLDLALSTNVNMKCAIFHVRRMAKEVLLKYQLMEEVLNAQRLDQLQDLLQLCVKYDEEGNFVFDPQKAQKQKEALQIKKWREATRKRFEERMVRKALRSNLPKDYYLNKGIKLPTAEDMARLRALSPDERWAHWQAHHSQHCWALHFEAGGCQRERTCAFIHADIAESTSANDPTWLQEKNGL</sequence>
<dbReference type="InterPro" id="IPR035587">
    <property type="entry name" value="DUS-like_FMN-bd"/>
</dbReference>
<keyword evidence="7" id="KW-0520">NAD</keyword>
<dbReference type="InterPro" id="IPR018517">
    <property type="entry name" value="tRNA_hU_synthase_CS"/>
</dbReference>
<dbReference type="Pfam" id="PF01207">
    <property type="entry name" value="Dus"/>
    <property type="match status" value="1"/>
</dbReference>
<gene>
    <name evidence="16" type="ORF">AB1Y20_003123</name>
</gene>
<evidence type="ECO:0000256" key="1">
    <source>
        <dbReference type="ARBA" id="ARBA00001917"/>
    </source>
</evidence>
<dbReference type="Gene3D" id="3.20.20.70">
    <property type="entry name" value="Aldolase class I"/>
    <property type="match status" value="1"/>
</dbReference>
<dbReference type="InterPro" id="IPR013785">
    <property type="entry name" value="Aldolase_TIM"/>
</dbReference>
<evidence type="ECO:0000256" key="3">
    <source>
        <dbReference type="ARBA" id="ARBA00022643"/>
    </source>
</evidence>
<keyword evidence="17" id="KW-1185">Reference proteome</keyword>
<evidence type="ECO:0000256" key="12">
    <source>
        <dbReference type="ARBA" id="ARBA00048934"/>
    </source>
</evidence>
<evidence type="ECO:0000313" key="16">
    <source>
        <dbReference type="EMBL" id="KAL1518846.1"/>
    </source>
</evidence>
<feature type="region of interest" description="Disordered" evidence="14">
    <location>
        <begin position="1"/>
        <end position="36"/>
    </location>
</feature>
<comment type="similarity">
    <text evidence="8">Belongs to the Dus family. Dus1 subfamily.</text>
</comment>
<comment type="catalytic activity">
    <reaction evidence="12">
        <text>5,6-dihydrouridine(16) in tRNA + NAD(+) = uridine(16) in tRNA + NADH + H(+)</text>
        <dbReference type="Rhea" id="RHEA:53380"/>
        <dbReference type="Rhea" id="RHEA-COMP:13543"/>
        <dbReference type="Rhea" id="RHEA-COMP:13544"/>
        <dbReference type="ChEBI" id="CHEBI:15378"/>
        <dbReference type="ChEBI" id="CHEBI:57540"/>
        <dbReference type="ChEBI" id="CHEBI:57945"/>
        <dbReference type="ChEBI" id="CHEBI:65315"/>
        <dbReference type="ChEBI" id="CHEBI:74443"/>
        <dbReference type="EC" id="1.3.1.88"/>
    </reaction>
    <physiologicalReaction direction="right-to-left" evidence="12">
        <dbReference type="Rhea" id="RHEA:53382"/>
    </physiologicalReaction>
</comment>
<dbReference type="AlphaFoldDB" id="A0AB34JBB2"/>
<comment type="cofactor">
    <cofactor evidence="1">
        <name>FMN</name>
        <dbReference type="ChEBI" id="CHEBI:58210"/>
    </cofactor>
</comment>
<organism evidence="16 17">
    <name type="scientific">Prymnesium parvum</name>
    <name type="common">Toxic golden alga</name>
    <dbReference type="NCBI Taxonomy" id="97485"/>
    <lineage>
        <taxon>Eukaryota</taxon>
        <taxon>Haptista</taxon>
        <taxon>Haptophyta</taxon>
        <taxon>Prymnesiophyceae</taxon>
        <taxon>Prymnesiales</taxon>
        <taxon>Prymnesiaceae</taxon>
        <taxon>Prymnesium</taxon>
    </lineage>
</organism>
<comment type="catalytic activity">
    <reaction evidence="13">
        <text>5,6-dihydrouridine(17) in tRNA + NADP(+) = uridine(17) in tRNA + NADPH + H(+)</text>
        <dbReference type="Rhea" id="RHEA:53368"/>
        <dbReference type="Rhea" id="RHEA-COMP:13541"/>
        <dbReference type="Rhea" id="RHEA-COMP:13542"/>
        <dbReference type="ChEBI" id="CHEBI:15378"/>
        <dbReference type="ChEBI" id="CHEBI:57783"/>
        <dbReference type="ChEBI" id="CHEBI:58349"/>
        <dbReference type="ChEBI" id="CHEBI:65315"/>
        <dbReference type="ChEBI" id="CHEBI:74443"/>
        <dbReference type="EC" id="1.3.1.88"/>
    </reaction>
    <physiologicalReaction direction="right-to-left" evidence="13">
        <dbReference type="Rhea" id="RHEA:53370"/>
    </physiologicalReaction>
</comment>
<feature type="region of interest" description="Disordered" evidence="14">
    <location>
        <begin position="363"/>
        <end position="394"/>
    </location>
</feature>
<dbReference type="GO" id="GO:0050660">
    <property type="term" value="F:flavin adenine dinucleotide binding"/>
    <property type="evidence" value="ECO:0007669"/>
    <property type="project" value="InterPro"/>
</dbReference>
<evidence type="ECO:0000256" key="4">
    <source>
        <dbReference type="ARBA" id="ARBA00022694"/>
    </source>
</evidence>
<keyword evidence="5" id="KW-0521">NADP</keyword>
<dbReference type="GO" id="GO:0017150">
    <property type="term" value="F:tRNA dihydrouridine synthase activity"/>
    <property type="evidence" value="ECO:0007669"/>
    <property type="project" value="InterPro"/>
</dbReference>
<dbReference type="EC" id="1.3.1.88" evidence="9"/>
<evidence type="ECO:0000256" key="2">
    <source>
        <dbReference type="ARBA" id="ARBA00022630"/>
    </source>
</evidence>
<proteinExistence type="inferred from homology"/>
<comment type="catalytic activity">
    <reaction evidence="11">
        <text>5,6-dihydrouridine(16) in tRNA + NADP(+) = uridine(16) in tRNA + NADPH + H(+)</text>
        <dbReference type="Rhea" id="RHEA:53376"/>
        <dbReference type="Rhea" id="RHEA-COMP:13543"/>
        <dbReference type="Rhea" id="RHEA-COMP:13544"/>
        <dbReference type="ChEBI" id="CHEBI:15378"/>
        <dbReference type="ChEBI" id="CHEBI:57783"/>
        <dbReference type="ChEBI" id="CHEBI:58349"/>
        <dbReference type="ChEBI" id="CHEBI:65315"/>
        <dbReference type="ChEBI" id="CHEBI:74443"/>
        <dbReference type="EC" id="1.3.1.88"/>
    </reaction>
    <physiologicalReaction direction="right-to-left" evidence="11">
        <dbReference type="Rhea" id="RHEA:53378"/>
    </physiologicalReaction>
</comment>
<feature type="domain" description="DUS-like FMN-binding" evidence="15">
    <location>
        <begin position="44"/>
        <end position="352"/>
    </location>
</feature>
<dbReference type="PANTHER" id="PTHR11082">
    <property type="entry name" value="TRNA-DIHYDROURIDINE SYNTHASE"/>
    <property type="match status" value="1"/>
</dbReference>
<protein>
    <recommendedName>
        <fullName evidence="9">tRNA-dihydrouridine(16/17) synthase [NAD(P)(+)]</fullName>
        <ecNumber evidence="9">1.3.1.88</ecNumber>
    </recommendedName>
</protein>
<evidence type="ECO:0000256" key="6">
    <source>
        <dbReference type="ARBA" id="ARBA00023002"/>
    </source>
</evidence>
<evidence type="ECO:0000256" key="8">
    <source>
        <dbReference type="ARBA" id="ARBA00038313"/>
    </source>
</evidence>